<evidence type="ECO:0000256" key="3">
    <source>
        <dbReference type="ARBA" id="ARBA00022692"/>
    </source>
</evidence>
<keyword evidence="3 6" id="KW-0812">Transmembrane</keyword>
<dbReference type="SUPFAM" id="SSF161111">
    <property type="entry name" value="Cation efflux protein transmembrane domain-like"/>
    <property type="match status" value="1"/>
</dbReference>
<evidence type="ECO:0000313" key="7">
    <source>
        <dbReference type="EMBL" id="CAF4963529.1"/>
    </source>
</evidence>
<dbReference type="InterPro" id="IPR050291">
    <property type="entry name" value="CDF_Transporter"/>
</dbReference>
<feature type="transmembrane region" description="Helical" evidence="6">
    <location>
        <begin position="75"/>
        <end position="93"/>
    </location>
</feature>
<comment type="caution">
    <text evidence="7">The sequence shown here is derived from an EMBL/GenBank/DDBJ whole genome shotgun (WGS) entry which is preliminary data.</text>
</comment>
<dbReference type="PANTHER" id="PTHR43840:SF13">
    <property type="entry name" value="CATION EFFLUX PROTEIN CYTOPLASMIC DOMAIN-CONTAINING PROTEIN"/>
    <property type="match status" value="1"/>
</dbReference>
<feature type="transmembrane region" description="Helical" evidence="6">
    <location>
        <begin position="36"/>
        <end position="55"/>
    </location>
</feature>
<dbReference type="EMBL" id="CAJOBS010018151">
    <property type="protein sequence ID" value="CAF4963529.1"/>
    <property type="molecule type" value="Genomic_DNA"/>
</dbReference>
<reference evidence="7" key="1">
    <citation type="submission" date="2021-02" db="EMBL/GenBank/DDBJ databases">
        <authorList>
            <person name="Nowell W R."/>
        </authorList>
    </citation>
    <scope>NUCLEOTIDE SEQUENCE</scope>
</reference>
<gene>
    <name evidence="7" type="ORF">TOA249_LOCUS34328</name>
</gene>
<evidence type="ECO:0000256" key="5">
    <source>
        <dbReference type="ARBA" id="ARBA00023136"/>
    </source>
</evidence>
<keyword evidence="5 6" id="KW-0472">Membrane</keyword>
<evidence type="ECO:0000256" key="2">
    <source>
        <dbReference type="ARBA" id="ARBA00022448"/>
    </source>
</evidence>
<dbReference type="PANTHER" id="PTHR43840">
    <property type="entry name" value="MITOCHONDRIAL METAL TRANSPORTER 1-RELATED"/>
    <property type="match status" value="1"/>
</dbReference>
<evidence type="ECO:0000313" key="8">
    <source>
        <dbReference type="Proteomes" id="UP000663838"/>
    </source>
</evidence>
<sequence length="94" mass="10155">ASVLVIYESINTITNDAGYFTEVNTTKTLSEIDMSALPISAMVVTIVSKAILFFLCYRIKTPTMSALSSDHQNDVASNIVALICGLIGIVHNLF</sequence>
<name>A0A821YR97_9BILA</name>
<evidence type="ECO:0000256" key="4">
    <source>
        <dbReference type="ARBA" id="ARBA00022989"/>
    </source>
</evidence>
<dbReference type="AlphaFoldDB" id="A0A821YR97"/>
<keyword evidence="4 6" id="KW-1133">Transmembrane helix</keyword>
<dbReference type="Gene3D" id="1.20.1510.10">
    <property type="entry name" value="Cation efflux protein transmembrane domain"/>
    <property type="match status" value="1"/>
</dbReference>
<dbReference type="GO" id="GO:0008324">
    <property type="term" value="F:monoatomic cation transmembrane transporter activity"/>
    <property type="evidence" value="ECO:0007669"/>
    <property type="project" value="TreeGrafter"/>
</dbReference>
<feature type="non-terminal residue" evidence="7">
    <location>
        <position position="1"/>
    </location>
</feature>
<evidence type="ECO:0000256" key="6">
    <source>
        <dbReference type="SAM" id="Phobius"/>
    </source>
</evidence>
<keyword evidence="2" id="KW-0813">Transport</keyword>
<accession>A0A821YR97</accession>
<organism evidence="7 8">
    <name type="scientific">Rotaria socialis</name>
    <dbReference type="NCBI Taxonomy" id="392032"/>
    <lineage>
        <taxon>Eukaryota</taxon>
        <taxon>Metazoa</taxon>
        <taxon>Spiralia</taxon>
        <taxon>Gnathifera</taxon>
        <taxon>Rotifera</taxon>
        <taxon>Eurotatoria</taxon>
        <taxon>Bdelloidea</taxon>
        <taxon>Philodinida</taxon>
        <taxon>Philodinidae</taxon>
        <taxon>Rotaria</taxon>
    </lineage>
</organism>
<comment type="subcellular location">
    <subcellularLocation>
        <location evidence="1">Membrane</location>
        <topology evidence="1">Multi-pass membrane protein</topology>
    </subcellularLocation>
</comment>
<dbReference type="Proteomes" id="UP000663838">
    <property type="component" value="Unassembled WGS sequence"/>
</dbReference>
<protein>
    <submittedName>
        <fullName evidence="7">Uncharacterized protein</fullName>
    </submittedName>
</protein>
<dbReference type="GO" id="GO:0016020">
    <property type="term" value="C:membrane"/>
    <property type="evidence" value="ECO:0007669"/>
    <property type="project" value="UniProtKB-SubCell"/>
</dbReference>
<dbReference type="InterPro" id="IPR027469">
    <property type="entry name" value="Cation_efflux_TMD_sf"/>
</dbReference>
<proteinExistence type="predicted"/>
<evidence type="ECO:0000256" key="1">
    <source>
        <dbReference type="ARBA" id="ARBA00004141"/>
    </source>
</evidence>